<evidence type="ECO:0000313" key="1">
    <source>
        <dbReference type="EMBL" id="GLI03284.1"/>
    </source>
</evidence>
<comment type="caution">
    <text evidence="1">The sequence shown here is derived from an EMBL/GenBank/DDBJ whole genome shotgun (WGS) entry which is preliminary data.</text>
</comment>
<accession>A0ABQ5R938</accession>
<reference evidence="1" key="1">
    <citation type="submission" date="2022-12" db="EMBL/GenBank/DDBJ databases">
        <title>New Phytohabitans aurantiacus sp. RD004123 nov., an actinomycete isolated from soil.</title>
        <authorList>
            <person name="Triningsih D.W."/>
            <person name="Harunari E."/>
            <person name="Igarashi Y."/>
        </authorList>
    </citation>
    <scope>NUCLEOTIDE SEQUENCE</scope>
    <source>
        <strain evidence="1">RD004123</strain>
    </source>
</reference>
<dbReference type="EMBL" id="BSDI01000081">
    <property type="protein sequence ID" value="GLI03284.1"/>
    <property type="molecule type" value="Genomic_DNA"/>
</dbReference>
<dbReference type="RefSeq" id="WP_281905354.1">
    <property type="nucleotide sequence ID" value="NZ_BSDI01000081.1"/>
</dbReference>
<sequence>MPTEVVTTPRAEQQIDQLRTAQMKQLAAFVKELESRGCAALGYRLTGDDPLAHLCVKHLGGSLRAVVAFERSDRAWLLLVGPHDDGDPGIDVYTELYRMVGFQPPDSVKRTKPPCCGDGGEAPKMGKVAEELADSATQLRRRRR</sequence>
<keyword evidence="2" id="KW-1185">Reference proteome</keyword>
<protein>
    <submittedName>
        <fullName evidence="1">Uncharacterized protein</fullName>
    </submittedName>
</protein>
<proteinExistence type="predicted"/>
<name>A0ABQ5R938_9ACTN</name>
<gene>
    <name evidence="1" type="ORF">Pa4123_85620</name>
</gene>
<organism evidence="1 2">
    <name type="scientific">Phytohabitans aurantiacus</name>
    <dbReference type="NCBI Taxonomy" id="3016789"/>
    <lineage>
        <taxon>Bacteria</taxon>
        <taxon>Bacillati</taxon>
        <taxon>Actinomycetota</taxon>
        <taxon>Actinomycetes</taxon>
        <taxon>Micromonosporales</taxon>
        <taxon>Micromonosporaceae</taxon>
    </lineage>
</organism>
<dbReference type="Proteomes" id="UP001144280">
    <property type="component" value="Unassembled WGS sequence"/>
</dbReference>
<evidence type="ECO:0000313" key="2">
    <source>
        <dbReference type="Proteomes" id="UP001144280"/>
    </source>
</evidence>